<keyword evidence="2" id="KW-1185">Reference proteome</keyword>
<gene>
    <name evidence="1" type="ORF">ACFQPC_11575</name>
</gene>
<protein>
    <submittedName>
        <fullName evidence="1">DUF3717 domain-containing protein</fullName>
    </submittedName>
</protein>
<dbReference type="EMBL" id="JBHTBU010000002">
    <property type="protein sequence ID" value="MFC7288679.1"/>
    <property type="molecule type" value="Genomic_DNA"/>
</dbReference>
<proteinExistence type="predicted"/>
<name>A0ABW2ICJ6_9BURK</name>
<dbReference type="Proteomes" id="UP001596542">
    <property type="component" value="Unassembled WGS sequence"/>
</dbReference>
<evidence type="ECO:0000313" key="2">
    <source>
        <dbReference type="Proteomes" id="UP001596542"/>
    </source>
</evidence>
<dbReference type="RefSeq" id="WP_382272068.1">
    <property type="nucleotide sequence ID" value="NZ_JBHTBU010000002.1"/>
</dbReference>
<reference evidence="2" key="1">
    <citation type="journal article" date="2019" name="Int. J. Syst. Evol. Microbiol.">
        <title>The Global Catalogue of Microorganisms (GCM) 10K type strain sequencing project: providing services to taxonomists for standard genome sequencing and annotation.</title>
        <authorList>
            <consortium name="The Broad Institute Genomics Platform"/>
            <consortium name="The Broad Institute Genome Sequencing Center for Infectious Disease"/>
            <person name="Wu L."/>
            <person name="Ma J."/>
        </authorList>
    </citation>
    <scope>NUCLEOTIDE SEQUENCE [LARGE SCALE GENOMIC DNA]</scope>
    <source>
        <strain evidence="2">KACC 12508</strain>
    </source>
</reference>
<organism evidence="1 2">
    <name type="scientific">Herminiimonas glaciei</name>
    <dbReference type="NCBI Taxonomy" id="523788"/>
    <lineage>
        <taxon>Bacteria</taxon>
        <taxon>Pseudomonadati</taxon>
        <taxon>Pseudomonadota</taxon>
        <taxon>Betaproteobacteria</taxon>
        <taxon>Burkholderiales</taxon>
        <taxon>Oxalobacteraceae</taxon>
        <taxon>Herminiimonas</taxon>
    </lineage>
</organism>
<accession>A0ABW2ICJ6</accession>
<dbReference type="Pfam" id="PF12512">
    <property type="entry name" value="DUF3717"/>
    <property type="match status" value="1"/>
</dbReference>
<comment type="caution">
    <text evidence="1">The sequence shown here is derived from an EMBL/GenBank/DDBJ whole genome shotgun (WGS) entry which is preliminary data.</text>
</comment>
<evidence type="ECO:0000313" key="1">
    <source>
        <dbReference type="EMBL" id="MFC7288679.1"/>
    </source>
</evidence>
<dbReference type="InterPro" id="IPR022191">
    <property type="entry name" value="DUF3717"/>
</dbReference>
<sequence>MDITLPELEEAINYWRALRPSLGEERALSPEVNELAKLYALMIFHQQRSTPFESLDAVNRQLIETWRKQAA</sequence>